<keyword evidence="4" id="KW-0964">Secreted</keyword>
<organism evidence="7 8">
    <name type="scientific">Sphingomonas olei</name>
    <dbReference type="NCBI Taxonomy" id="1886787"/>
    <lineage>
        <taxon>Bacteria</taxon>
        <taxon>Pseudomonadati</taxon>
        <taxon>Pseudomonadota</taxon>
        <taxon>Alphaproteobacteria</taxon>
        <taxon>Sphingomonadales</taxon>
        <taxon>Sphingomonadaceae</taxon>
        <taxon>Sphingomonas</taxon>
    </lineage>
</organism>
<evidence type="ECO:0000256" key="3">
    <source>
        <dbReference type="ARBA" id="ARBA00018392"/>
    </source>
</evidence>
<evidence type="ECO:0000256" key="1">
    <source>
        <dbReference type="ARBA" id="ARBA00003145"/>
    </source>
</evidence>
<dbReference type="Gene3D" id="3.30.870.10">
    <property type="entry name" value="Endonuclease Chain A"/>
    <property type="match status" value="2"/>
</dbReference>
<comment type="caution">
    <text evidence="7">The sequence shown here is derived from an EMBL/GenBank/DDBJ whole genome shotgun (WGS) entry which is preliminary data.</text>
</comment>
<comment type="subcellular location">
    <subcellularLocation>
        <location evidence="2">Secreted</location>
    </subcellularLocation>
</comment>
<dbReference type="SUPFAM" id="SSF56024">
    <property type="entry name" value="Phospholipase D/nuclease"/>
    <property type="match status" value="2"/>
</dbReference>
<dbReference type="EMBL" id="SSTI01000010">
    <property type="protein sequence ID" value="THG38705.1"/>
    <property type="molecule type" value="Genomic_DNA"/>
</dbReference>
<feature type="domain" description="PLD phosphodiesterase" evidence="6">
    <location>
        <begin position="269"/>
        <end position="296"/>
    </location>
</feature>
<dbReference type="PANTHER" id="PTHR21248:SF22">
    <property type="entry name" value="PHOSPHOLIPASE D"/>
    <property type="match status" value="1"/>
</dbReference>
<feature type="domain" description="PLD phosphodiesterase" evidence="6">
    <location>
        <begin position="118"/>
        <end position="144"/>
    </location>
</feature>
<dbReference type="PROSITE" id="PS50035">
    <property type="entry name" value="PLD"/>
    <property type="match status" value="2"/>
</dbReference>
<accession>A0ABY2QEQ2</accession>
<gene>
    <name evidence="7" type="ORF">E5988_14085</name>
</gene>
<evidence type="ECO:0000256" key="5">
    <source>
        <dbReference type="ARBA" id="ARBA00029594"/>
    </source>
</evidence>
<dbReference type="Proteomes" id="UP000308038">
    <property type="component" value="Unassembled WGS sequence"/>
</dbReference>
<evidence type="ECO:0000313" key="8">
    <source>
        <dbReference type="Proteomes" id="UP000308038"/>
    </source>
</evidence>
<comment type="function">
    <text evidence="1">Could be a virulence factor.</text>
</comment>
<protein>
    <recommendedName>
        <fullName evidence="3">Phospholipase D</fullName>
    </recommendedName>
    <alternativeName>
        <fullName evidence="5">Choline phosphatase</fullName>
    </alternativeName>
</protein>
<evidence type="ECO:0000313" key="7">
    <source>
        <dbReference type="EMBL" id="THG38705.1"/>
    </source>
</evidence>
<sequence>MVKHQLLVGAAEFWTAAADDIAAARDRVLVQAMTFEADAAGTSVFDAIAASTATDRRILVDSYSRMVVNDRFVLSPQRLSDAAFRHEVRATREMFRDAGRHGIAVRRTNPVGRNPLRYGVRNHKKLLITDDIAYLGGLNFSDHNFAWHDMMVRIDDAEAAAFLAQDFEATWAGTPHHARRDAPGLTLVALDGRTNDQGYAPLADAIGAAQRDIVVISPYPSFPFLDWLETTARRGVAVEILTPRDSNKPIVRDALLARPPVSNLTIRLTPGMSHLKAMLIDGKTLVTGSTNFDFASHVANEEYLALVGDATLVADFCARVLDPVRAASIDAAPSRPSRLRGMAATAGLRIAAAAIAPLARARRTVTDWR</sequence>
<name>A0ABY2QEQ2_9SPHN</name>
<dbReference type="InterPro" id="IPR001736">
    <property type="entry name" value="PLipase_D/transphosphatidylase"/>
</dbReference>
<proteinExistence type="predicted"/>
<dbReference type="InterPro" id="IPR025202">
    <property type="entry name" value="PLD-like_dom"/>
</dbReference>
<dbReference type="SMART" id="SM00155">
    <property type="entry name" value="PLDc"/>
    <property type="match status" value="2"/>
</dbReference>
<keyword evidence="8" id="KW-1185">Reference proteome</keyword>
<dbReference type="Pfam" id="PF13091">
    <property type="entry name" value="PLDc_2"/>
    <property type="match status" value="2"/>
</dbReference>
<evidence type="ECO:0000256" key="4">
    <source>
        <dbReference type="ARBA" id="ARBA00022525"/>
    </source>
</evidence>
<dbReference type="RefSeq" id="WP_136452085.1">
    <property type="nucleotide sequence ID" value="NZ_SSTI01000010.1"/>
</dbReference>
<evidence type="ECO:0000256" key="2">
    <source>
        <dbReference type="ARBA" id="ARBA00004613"/>
    </source>
</evidence>
<evidence type="ECO:0000259" key="6">
    <source>
        <dbReference type="PROSITE" id="PS50035"/>
    </source>
</evidence>
<dbReference type="PANTHER" id="PTHR21248">
    <property type="entry name" value="CARDIOLIPIN SYNTHASE"/>
    <property type="match status" value="1"/>
</dbReference>
<reference evidence="7 8" key="1">
    <citation type="submission" date="2019-04" db="EMBL/GenBank/DDBJ databases">
        <title>Microbes associate with the intestines of laboratory mice.</title>
        <authorList>
            <person name="Navarre W."/>
            <person name="Wong E."/>
            <person name="Huang K.C."/>
            <person name="Tropini C."/>
            <person name="Ng K."/>
            <person name="Yu B."/>
        </authorList>
    </citation>
    <scope>NUCLEOTIDE SEQUENCE [LARGE SCALE GENOMIC DNA]</scope>
    <source>
        <strain evidence="7 8">NM83_B4-11</strain>
    </source>
</reference>